<dbReference type="AlphaFoldDB" id="A0AAD7D8Q9"/>
<dbReference type="Proteomes" id="UP001221757">
    <property type="component" value="Unassembled WGS sequence"/>
</dbReference>
<sequence length="162" mass="18522">MSPPPPTTDAYTFLNDRGDGSPLGLLPYGDYDVLPSCPFATPIIPPDADELVFFPYNSPEEIHSLFFYNHWAFNALLPLIRRPDCFDRIGNPEYIAWLFDMAVRVFDTWGKHRHHISQSVLTDDVMAAMINLMNKLPGSIRRSKSPFFPGSEVSCWDRWTVL</sequence>
<name>A0AAD7D8Q9_MYCRO</name>
<dbReference type="EMBL" id="JARKIE010000104">
    <property type="protein sequence ID" value="KAJ7683858.1"/>
    <property type="molecule type" value="Genomic_DNA"/>
</dbReference>
<comment type="caution">
    <text evidence="1">The sequence shown here is derived from an EMBL/GenBank/DDBJ whole genome shotgun (WGS) entry which is preliminary data.</text>
</comment>
<gene>
    <name evidence="1" type="ORF">B0H17DRAFT_1204845</name>
</gene>
<keyword evidence="2" id="KW-1185">Reference proteome</keyword>
<organism evidence="1 2">
    <name type="scientific">Mycena rosella</name>
    <name type="common">Pink bonnet</name>
    <name type="synonym">Agaricus rosellus</name>
    <dbReference type="NCBI Taxonomy" id="1033263"/>
    <lineage>
        <taxon>Eukaryota</taxon>
        <taxon>Fungi</taxon>
        <taxon>Dikarya</taxon>
        <taxon>Basidiomycota</taxon>
        <taxon>Agaricomycotina</taxon>
        <taxon>Agaricomycetes</taxon>
        <taxon>Agaricomycetidae</taxon>
        <taxon>Agaricales</taxon>
        <taxon>Marasmiineae</taxon>
        <taxon>Mycenaceae</taxon>
        <taxon>Mycena</taxon>
    </lineage>
</organism>
<evidence type="ECO:0000313" key="2">
    <source>
        <dbReference type="Proteomes" id="UP001221757"/>
    </source>
</evidence>
<accession>A0AAD7D8Q9</accession>
<reference evidence="1" key="1">
    <citation type="submission" date="2023-03" db="EMBL/GenBank/DDBJ databases">
        <title>Massive genome expansion in bonnet fungi (Mycena s.s.) driven by repeated elements and novel gene families across ecological guilds.</title>
        <authorList>
            <consortium name="Lawrence Berkeley National Laboratory"/>
            <person name="Harder C.B."/>
            <person name="Miyauchi S."/>
            <person name="Viragh M."/>
            <person name="Kuo A."/>
            <person name="Thoen E."/>
            <person name="Andreopoulos B."/>
            <person name="Lu D."/>
            <person name="Skrede I."/>
            <person name="Drula E."/>
            <person name="Henrissat B."/>
            <person name="Morin E."/>
            <person name="Kohler A."/>
            <person name="Barry K."/>
            <person name="LaButti K."/>
            <person name="Morin E."/>
            <person name="Salamov A."/>
            <person name="Lipzen A."/>
            <person name="Mereny Z."/>
            <person name="Hegedus B."/>
            <person name="Baldrian P."/>
            <person name="Stursova M."/>
            <person name="Weitz H."/>
            <person name="Taylor A."/>
            <person name="Grigoriev I.V."/>
            <person name="Nagy L.G."/>
            <person name="Martin F."/>
            <person name="Kauserud H."/>
        </authorList>
    </citation>
    <scope>NUCLEOTIDE SEQUENCE</scope>
    <source>
        <strain evidence="1">CBHHK067</strain>
    </source>
</reference>
<proteinExistence type="predicted"/>
<evidence type="ECO:0000313" key="1">
    <source>
        <dbReference type="EMBL" id="KAJ7683858.1"/>
    </source>
</evidence>
<protein>
    <submittedName>
        <fullName evidence="1">Uncharacterized protein</fullName>
    </submittedName>
</protein>